<dbReference type="InterPro" id="IPR036065">
    <property type="entry name" value="BolA-like_sf"/>
</dbReference>
<comment type="similarity">
    <text evidence="1 2">Belongs to the BolA/IbaG family.</text>
</comment>
<dbReference type="Pfam" id="PF01722">
    <property type="entry name" value="BolA"/>
    <property type="match status" value="1"/>
</dbReference>
<dbReference type="WBParaSite" id="PSU_v2.g14718.t1">
    <property type="protein sequence ID" value="PSU_v2.g14718.t1"/>
    <property type="gene ID" value="PSU_v2.g14718"/>
</dbReference>
<evidence type="ECO:0000313" key="5">
    <source>
        <dbReference type="WBParaSite" id="PSU_v2.g14718.t1"/>
    </source>
</evidence>
<dbReference type="SUPFAM" id="SSF82657">
    <property type="entry name" value="BolA-like"/>
    <property type="match status" value="1"/>
</dbReference>
<proteinExistence type="inferred from homology"/>
<dbReference type="PANTHER" id="PTHR46229:SF2">
    <property type="entry name" value="BOLA-LIKE PROTEIN 1"/>
    <property type="match status" value="1"/>
</dbReference>
<evidence type="ECO:0000256" key="3">
    <source>
        <dbReference type="SAM" id="MobiDB-lite"/>
    </source>
</evidence>
<protein>
    <submittedName>
        <fullName evidence="5">BolA-like protein</fullName>
    </submittedName>
</protein>
<evidence type="ECO:0000256" key="1">
    <source>
        <dbReference type="ARBA" id="ARBA00005578"/>
    </source>
</evidence>
<dbReference type="PANTHER" id="PTHR46229">
    <property type="entry name" value="BOLA TRANSCRIPTION REGULATOR"/>
    <property type="match status" value="1"/>
</dbReference>
<dbReference type="Proteomes" id="UP000887577">
    <property type="component" value="Unplaced"/>
</dbReference>
<reference evidence="5" key="1">
    <citation type="submission" date="2022-11" db="UniProtKB">
        <authorList>
            <consortium name="WormBaseParasite"/>
        </authorList>
    </citation>
    <scope>IDENTIFICATION</scope>
</reference>
<accession>A0A914Y3F3</accession>
<organism evidence="4 5">
    <name type="scientific">Panagrolaimus superbus</name>
    <dbReference type="NCBI Taxonomy" id="310955"/>
    <lineage>
        <taxon>Eukaryota</taxon>
        <taxon>Metazoa</taxon>
        <taxon>Ecdysozoa</taxon>
        <taxon>Nematoda</taxon>
        <taxon>Chromadorea</taxon>
        <taxon>Rhabditida</taxon>
        <taxon>Tylenchina</taxon>
        <taxon>Panagrolaimomorpha</taxon>
        <taxon>Panagrolaimoidea</taxon>
        <taxon>Panagrolaimidae</taxon>
        <taxon>Panagrolaimus</taxon>
    </lineage>
</organism>
<evidence type="ECO:0000256" key="2">
    <source>
        <dbReference type="RuleBase" id="RU003860"/>
    </source>
</evidence>
<feature type="region of interest" description="Disordered" evidence="3">
    <location>
        <begin position="90"/>
        <end position="112"/>
    </location>
</feature>
<dbReference type="InterPro" id="IPR002634">
    <property type="entry name" value="BolA"/>
</dbReference>
<name>A0A914Y3F3_9BILA</name>
<dbReference type="InterPro" id="IPR050961">
    <property type="entry name" value="BolA/IbaG_stress_morph_reg"/>
</dbReference>
<dbReference type="AlphaFoldDB" id="A0A914Y3F3"/>
<sequence>MFVTRCLRNMTSRTEIIRNLLTEKFKPTLLEVKCESDQHNVPKGSEMHFYVGVISDEFNGLSILQRHRQISKLVYEQVPGIHALRIHAKSPSEVSDLSDAPDAPKCLGGSRR</sequence>
<evidence type="ECO:0000313" key="4">
    <source>
        <dbReference type="Proteomes" id="UP000887577"/>
    </source>
</evidence>
<dbReference type="Gene3D" id="3.30.300.90">
    <property type="entry name" value="BolA-like"/>
    <property type="match status" value="1"/>
</dbReference>
<keyword evidence="4" id="KW-1185">Reference proteome</keyword>
<dbReference type="PIRSF" id="PIRSF003113">
    <property type="entry name" value="BolA"/>
    <property type="match status" value="1"/>
</dbReference>